<proteinExistence type="predicted"/>
<evidence type="ECO:0000313" key="2">
    <source>
        <dbReference type="Proteomes" id="UP000634136"/>
    </source>
</evidence>
<gene>
    <name evidence="1" type="ORF">G2W53_026573</name>
</gene>
<dbReference type="Proteomes" id="UP000634136">
    <property type="component" value="Unassembled WGS sequence"/>
</dbReference>
<protein>
    <submittedName>
        <fullName evidence="1">Uncharacterized protein</fullName>
    </submittedName>
</protein>
<dbReference type="EMBL" id="JAAIUW010000008">
    <property type="protein sequence ID" value="KAF7821118.1"/>
    <property type="molecule type" value="Genomic_DNA"/>
</dbReference>
<evidence type="ECO:0000313" key="1">
    <source>
        <dbReference type="EMBL" id="KAF7821118.1"/>
    </source>
</evidence>
<accession>A0A834WHJ7</accession>
<keyword evidence="2" id="KW-1185">Reference proteome</keyword>
<name>A0A834WHJ7_9FABA</name>
<reference evidence="1" key="1">
    <citation type="submission" date="2020-09" db="EMBL/GenBank/DDBJ databases">
        <title>Genome-Enabled Discovery of Anthraquinone Biosynthesis in Senna tora.</title>
        <authorList>
            <person name="Kang S.-H."/>
            <person name="Pandey R.P."/>
            <person name="Lee C.-M."/>
            <person name="Sim J.-S."/>
            <person name="Jeong J.-T."/>
            <person name="Choi B.-S."/>
            <person name="Jung M."/>
            <person name="Ginzburg D."/>
            <person name="Zhao K."/>
            <person name="Won S.Y."/>
            <person name="Oh T.-J."/>
            <person name="Yu Y."/>
            <person name="Kim N.-H."/>
            <person name="Lee O.R."/>
            <person name="Lee T.-H."/>
            <person name="Bashyal P."/>
            <person name="Kim T.-S."/>
            <person name="Lee W.-H."/>
            <person name="Kawkins C."/>
            <person name="Kim C.-K."/>
            <person name="Kim J.S."/>
            <person name="Ahn B.O."/>
            <person name="Rhee S.Y."/>
            <person name="Sohng J.K."/>
        </authorList>
    </citation>
    <scope>NUCLEOTIDE SEQUENCE</scope>
    <source>
        <tissue evidence="1">Leaf</tissue>
    </source>
</reference>
<sequence>MPPDTSLVSGLVALHNSLYKYASTAEPQLKVRTAVKSANRGRYIRYGSTTEPQLSIRVADLPPPQLQLQSSTEDWCRLPLIFTVPNLTSHDLTQLEERTSRLAPCLPPSYLHGWLLVGRRRLCLHTSVAFTL</sequence>
<dbReference type="AlphaFoldDB" id="A0A834WHJ7"/>
<organism evidence="1 2">
    <name type="scientific">Senna tora</name>
    <dbReference type="NCBI Taxonomy" id="362788"/>
    <lineage>
        <taxon>Eukaryota</taxon>
        <taxon>Viridiplantae</taxon>
        <taxon>Streptophyta</taxon>
        <taxon>Embryophyta</taxon>
        <taxon>Tracheophyta</taxon>
        <taxon>Spermatophyta</taxon>
        <taxon>Magnoliopsida</taxon>
        <taxon>eudicotyledons</taxon>
        <taxon>Gunneridae</taxon>
        <taxon>Pentapetalae</taxon>
        <taxon>rosids</taxon>
        <taxon>fabids</taxon>
        <taxon>Fabales</taxon>
        <taxon>Fabaceae</taxon>
        <taxon>Caesalpinioideae</taxon>
        <taxon>Cassia clade</taxon>
        <taxon>Senna</taxon>
    </lineage>
</organism>
<comment type="caution">
    <text evidence="1">The sequence shown here is derived from an EMBL/GenBank/DDBJ whole genome shotgun (WGS) entry which is preliminary data.</text>
</comment>